<sequence length="239" mass="26078">MTDLAPYFAALDATWPAARRFDVGGVTVREGLGGGSRVSAATANAAVDDAALDTAEQAMRDIGQTPRFMLRPHEDALDAQLAQRGYVKHDPTVLYTIPIARLTQIPIPRVTTFCIWEPLAIMAEIWAKGGIGTERLAVMGRAAQKTAILARWNEKPAGAGFVGLHEHIAMVHAIEVLPHQRRQGVAQWIMRQAAFWGQLHGADTLALLTTKDNTGANALYRKLGFEPAGGYHYRAKMEQ</sequence>
<evidence type="ECO:0000259" key="3">
    <source>
        <dbReference type="PROSITE" id="PS51186"/>
    </source>
</evidence>
<dbReference type="InterPro" id="IPR000182">
    <property type="entry name" value="GNAT_dom"/>
</dbReference>
<dbReference type="RefSeq" id="WP_108829719.1">
    <property type="nucleotide sequence ID" value="NZ_OMOR01000001.1"/>
</dbReference>
<dbReference type="GO" id="GO:0016747">
    <property type="term" value="F:acyltransferase activity, transferring groups other than amino-acyl groups"/>
    <property type="evidence" value="ECO:0007669"/>
    <property type="project" value="InterPro"/>
</dbReference>
<evidence type="ECO:0000313" key="4">
    <source>
        <dbReference type="EMBL" id="SPH22817.1"/>
    </source>
</evidence>
<reference evidence="4 5" key="1">
    <citation type="submission" date="2018-03" db="EMBL/GenBank/DDBJ databases">
        <authorList>
            <person name="Keele B.F."/>
        </authorList>
    </citation>
    <scope>NUCLEOTIDE SEQUENCE [LARGE SCALE GENOMIC DNA]</scope>
    <source>
        <strain evidence="4 5">CECT 8599</strain>
    </source>
</reference>
<dbReference type="EMBL" id="OMOR01000001">
    <property type="protein sequence ID" value="SPH22817.1"/>
    <property type="molecule type" value="Genomic_DNA"/>
</dbReference>
<dbReference type="Pfam" id="PF00583">
    <property type="entry name" value="Acetyltransf_1"/>
    <property type="match status" value="1"/>
</dbReference>
<evidence type="ECO:0000313" key="5">
    <source>
        <dbReference type="Proteomes" id="UP000244880"/>
    </source>
</evidence>
<evidence type="ECO:0000256" key="1">
    <source>
        <dbReference type="ARBA" id="ARBA00022679"/>
    </source>
</evidence>
<proteinExistence type="predicted"/>
<dbReference type="AlphaFoldDB" id="A0A2R8BIB0"/>
<dbReference type="SUPFAM" id="SSF55729">
    <property type="entry name" value="Acyl-CoA N-acyltransferases (Nat)"/>
    <property type="match status" value="1"/>
</dbReference>
<dbReference type="Proteomes" id="UP000244880">
    <property type="component" value="Unassembled WGS sequence"/>
</dbReference>
<accession>A0A2R8BIB0</accession>
<organism evidence="4 5">
    <name type="scientific">Ascidiaceihabitans donghaensis</name>
    <dbReference type="NCBI Taxonomy" id="1510460"/>
    <lineage>
        <taxon>Bacteria</taxon>
        <taxon>Pseudomonadati</taxon>
        <taxon>Pseudomonadota</taxon>
        <taxon>Alphaproteobacteria</taxon>
        <taxon>Rhodobacterales</taxon>
        <taxon>Paracoccaceae</taxon>
        <taxon>Ascidiaceihabitans</taxon>
    </lineage>
</organism>
<dbReference type="PANTHER" id="PTHR43877">
    <property type="entry name" value="AMINOALKYLPHOSPHONATE N-ACETYLTRANSFERASE-RELATED-RELATED"/>
    <property type="match status" value="1"/>
</dbReference>
<dbReference type="CDD" id="cd04301">
    <property type="entry name" value="NAT_SF"/>
    <property type="match status" value="1"/>
</dbReference>
<dbReference type="PROSITE" id="PS51186">
    <property type="entry name" value="GNAT"/>
    <property type="match status" value="1"/>
</dbReference>
<keyword evidence="2" id="KW-0012">Acyltransferase</keyword>
<gene>
    <name evidence="4" type="ORF">ASD8599_03564</name>
</gene>
<dbReference type="InterPro" id="IPR016181">
    <property type="entry name" value="Acyl_CoA_acyltransferase"/>
</dbReference>
<dbReference type="PANTHER" id="PTHR43877:SF2">
    <property type="entry name" value="AMINOALKYLPHOSPHONATE N-ACETYLTRANSFERASE-RELATED"/>
    <property type="match status" value="1"/>
</dbReference>
<feature type="domain" description="N-acetyltransferase" evidence="3">
    <location>
        <begin position="105"/>
        <end position="239"/>
    </location>
</feature>
<dbReference type="OrthoDB" id="7301318at2"/>
<keyword evidence="1" id="KW-0808">Transferase</keyword>
<protein>
    <recommendedName>
        <fullName evidence="3">N-acetyltransferase domain-containing protein</fullName>
    </recommendedName>
</protein>
<evidence type="ECO:0000256" key="2">
    <source>
        <dbReference type="ARBA" id="ARBA00023315"/>
    </source>
</evidence>
<keyword evidence="5" id="KW-1185">Reference proteome</keyword>
<name>A0A2R8BIB0_9RHOB</name>
<dbReference type="InterPro" id="IPR050832">
    <property type="entry name" value="Bact_Acetyltransf"/>
</dbReference>
<dbReference type="Gene3D" id="3.40.630.30">
    <property type="match status" value="1"/>
</dbReference>